<keyword evidence="1" id="KW-1133">Transmembrane helix</keyword>
<dbReference type="AlphaFoldDB" id="A0A1A8X8T9"/>
<dbReference type="InterPro" id="IPR022139">
    <property type="entry name" value="Fam-L/Fam-M-like_plasmodium"/>
</dbReference>
<name>A0A1A8X8T9_PLAMA</name>
<reference evidence="3" key="1">
    <citation type="submission" date="2016-05" db="EMBL/GenBank/DDBJ databases">
        <authorList>
            <person name="Naeem Raeece"/>
        </authorList>
    </citation>
    <scope>NUCLEOTIDE SEQUENCE [LARGE SCALE GENOMIC DNA]</scope>
</reference>
<evidence type="ECO:0000256" key="1">
    <source>
        <dbReference type="SAM" id="Phobius"/>
    </source>
</evidence>
<accession>A0A1A8X8T9</accession>
<proteinExistence type="predicted"/>
<evidence type="ECO:0000313" key="3">
    <source>
        <dbReference type="Proteomes" id="UP000078597"/>
    </source>
</evidence>
<gene>
    <name evidence="2" type="ORF">PMALA_082810</name>
</gene>
<evidence type="ECO:0000313" key="2">
    <source>
        <dbReference type="EMBL" id="SBT01661.1"/>
    </source>
</evidence>
<feature type="transmembrane region" description="Helical" evidence="1">
    <location>
        <begin position="204"/>
        <end position="225"/>
    </location>
</feature>
<protein>
    <submittedName>
        <fullName evidence="2">Uncharacterized protein</fullName>
    </submittedName>
</protein>
<keyword evidence="1" id="KW-0812">Transmembrane</keyword>
<dbReference type="Proteomes" id="UP000078597">
    <property type="component" value="Unassembled WGS sequence"/>
</dbReference>
<organism evidence="2 3">
    <name type="scientific">Plasmodium malariae</name>
    <dbReference type="NCBI Taxonomy" id="5858"/>
    <lineage>
        <taxon>Eukaryota</taxon>
        <taxon>Sar</taxon>
        <taxon>Alveolata</taxon>
        <taxon>Apicomplexa</taxon>
        <taxon>Aconoidasida</taxon>
        <taxon>Haemosporida</taxon>
        <taxon>Plasmodiidae</taxon>
        <taxon>Plasmodium</taxon>
        <taxon>Plasmodium (Plasmodium)</taxon>
    </lineage>
</organism>
<keyword evidence="1" id="KW-0472">Membrane</keyword>
<dbReference type="VEuPathDB" id="PlasmoDB:PmUG01_14013200"/>
<sequence>MNILKKSFDESCKNSRKLYARTCRLLGKYKQNNDSSKLCLKEVMSINEMYEKKNISYNEKDNSGKKEQSKGYFSSVPVCHKTPMKNKSCIFKRKKYSHLEKKIFKELNYTDFLKNNRTIIIVILEVSLGFASKGSLLYQLGLNKDSLENLIKDETWKTILGSLKKLGGFFEHRKFDVAEKVKCVICDTAATVTDQCILGQFFRILIYFVPFIILSITLISGIIYYHKKVKKYEKIKFRKRLYT</sequence>
<dbReference type="EMBL" id="FLQW01007190">
    <property type="protein sequence ID" value="SBT01661.1"/>
    <property type="molecule type" value="Genomic_DNA"/>
</dbReference>
<dbReference type="Pfam" id="PF12420">
    <property type="entry name" value="DUF3671"/>
    <property type="match status" value="1"/>
</dbReference>